<evidence type="ECO:0008006" key="4">
    <source>
        <dbReference type="Google" id="ProtNLM"/>
    </source>
</evidence>
<feature type="region of interest" description="Disordered" evidence="1">
    <location>
        <begin position="1"/>
        <end position="85"/>
    </location>
</feature>
<feature type="compositionally biased region" description="Basic residues" evidence="1">
    <location>
        <begin position="138"/>
        <end position="153"/>
    </location>
</feature>
<reference evidence="2" key="1">
    <citation type="journal article" date="2020" name="Stud. Mycol.">
        <title>101 Dothideomycetes genomes: a test case for predicting lifestyles and emergence of pathogens.</title>
        <authorList>
            <person name="Haridas S."/>
            <person name="Albert R."/>
            <person name="Binder M."/>
            <person name="Bloem J."/>
            <person name="Labutti K."/>
            <person name="Salamov A."/>
            <person name="Andreopoulos B."/>
            <person name="Baker S."/>
            <person name="Barry K."/>
            <person name="Bills G."/>
            <person name="Bluhm B."/>
            <person name="Cannon C."/>
            <person name="Castanera R."/>
            <person name="Culley D."/>
            <person name="Daum C."/>
            <person name="Ezra D."/>
            <person name="Gonzalez J."/>
            <person name="Henrissat B."/>
            <person name="Kuo A."/>
            <person name="Liang C."/>
            <person name="Lipzen A."/>
            <person name="Lutzoni F."/>
            <person name="Magnuson J."/>
            <person name="Mondo S."/>
            <person name="Nolan M."/>
            <person name="Ohm R."/>
            <person name="Pangilinan J."/>
            <person name="Park H.-J."/>
            <person name="Ramirez L."/>
            <person name="Alfaro M."/>
            <person name="Sun H."/>
            <person name="Tritt A."/>
            <person name="Yoshinaga Y."/>
            <person name="Zwiers L.-H."/>
            <person name="Turgeon B."/>
            <person name="Goodwin S."/>
            <person name="Spatafora J."/>
            <person name="Crous P."/>
            <person name="Grigoriev I."/>
        </authorList>
    </citation>
    <scope>NUCLEOTIDE SEQUENCE</scope>
    <source>
        <strain evidence="2">CBS 473.64</strain>
    </source>
</reference>
<feature type="region of interest" description="Disordered" evidence="1">
    <location>
        <begin position="100"/>
        <end position="176"/>
    </location>
</feature>
<evidence type="ECO:0000313" key="2">
    <source>
        <dbReference type="EMBL" id="KAF2646584.1"/>
    </source>
</evidence>
<dbReference type="EMBL" id="MU006776">
    <property type="protein sequence ID" value="KAF2646584.1"/>
    <property type="molecule type" value="Genomic_DNA"/>
</dbReference>
<name>A0A6A6SK61_9PLEO</name>
<evidence type="ECO:0000313" key="3">
    <source>
        <dbReference type="Proteomes" id="UP000799753"/>
    </source>
</evidence>
<feature type="region of interest" description="Disordered" evidence="1">
    <location>
        <begin position="246"/>
        <end position="293"/>
    </location>
</feature>
<feature type="compositionally biased region" description="Low complexity" evidence="1">
    <location>
        <begin position="397"/>
        <end position="421"/>
    </location>
</feature>
<feature type="compositionally biased region" description="Acidic residues" evidence="1">
    <location>
        <begin position="54"/>
        <end position="63"/>
    </location>
</feature>
<proteinExistence type="predicted"/>
<dbReference type="Proteomes" id="UP000799753">
    <property type="component" value="Unassembled WGS sequence"/>
</dbReference>
<evidence type="ECO:0000256" key="1">
    <source>
        <dbReference type="SAM" id="MobiDB-lite"/>
    </source>
</evidence>
<gene>
    <name evidence="2" type="ORF">P280DRAFT_464786</name>
</gene>
<dbReference type="AlphaFoldDB" id="A0A6A6SK61"/>
<keyword evidence="3" id="KW-1185">Reference proteome</keyword>
<sequence>MALSTRQPFGEIGTPRLHALQSAKNRQNAATPFASPLKPTSTHSAGKRARPSTFDDDAADAENIDPSLSNSPTKKSKFTASSTKNDAGWIKPAKFSLVSTPSSAHSSALKPSSSASSVRKSRSSASSTTSTPISHSRGSPKHKRVGLLSKRRTSAAPFRRVDPPSSTQPSPAGLPFSIDAALSGTIRNYTPKSTVSTPAAAPITSTLKQEAKPVEESMPKGWFFEIHEDTPEQEAANLMEHSASVLDISSEDDFETKQLNEDRGKENVPPPEWTLAQQQSQATSTSELNASAQHVKLPRLRKIAQDVMDEDRKPLGDLPAAEFYGEGCDASSYVTVDPGLSKPSGLSKEFELDCETPEEKKGKAAETAVEEDAEEEEKKEVEEPIQVFSDEQEEVAPTSEVSSEVAPEASSEPEATVIEAL</sequence>
<feature type="region of interest" description="Disordered" evidence="1">
    <location>
        <begin position="339"/>
        <end position="421"/>
    </location>
</feature>
<accession>A0A6A6SK61</accession>
<feature type="compositionally biased region" description="Low complexity" evidence="1">
    <location>
        <begin position="276"/>
        <end position="286"/>
    </location>
</feature>
<feature type="compositionally biased region" description="Basic and acidic residues" evidence="1">
    <location>
        <begin position="255"/>
        <end position="266"/>
    </location>
</feature>
<protein>
    <recommendedName>
        <fullName evidence="4">Thymidylate kinase</fullName>
    </recommendedName>
</protein>
<organism evidence="2 3">
    <name type="scientific">Massarina eburnea CBS 473.64</name>
    <dbReference type="NCBI Taxonomy" id="1395130"/>
    <lineage>
        <taxon>Eukaryota</taxon>
        <taxon>Fungi</taxon>
        <taxon>Dikarya</taxon>
        <taxon>Ascomycota</taxon>
        <taxon>Pezizomycotina</taxon>
        <taxon>Dothideomycetes</taxon>
        <taxon>Pleosporomycetidae</taxon>
        <taxon>Pleosporales</taxon>
        <taxon>Massarineae</taxon>
        <taxon>Massarinaceae</taxon>
        <taxon>Massarina</taxon>
    </lineage>
</organism>
<dbReference type="OrthoDB" id="425602at2759"/>
<feature type="compositionally biased region" description="Low complexity" evidence="1">
    <location>
        <begin position="101"/>
        <end position="137"/>
    </location>
</feature>